<keyword evidence="4" id="KW-0234">DNA repair</keyword>
<evidence type="ECO:0000256" key="5">
    <source>
        <dbReference type="ARBA" id="ARBA00023242"/>
    </source>
</evidence>
<dbReference type="AlphaFoldDB" id="A0A9P0BF10"/>
<keyword evidence="2" id="KW-0963">Cytoplasm</keyword>
<dbReference type="GO" id="GO:0016604">
    <property type="term" value="C:nuclear body"/>
    <property type="evidence" value="ECO:0007669"/>
    <property type="project" value="TreeGrafter"/>
</dbReference>
<dbReference type="GO" id="GO:0045739">
    <property type="term" value="P:positive regulation of DNA repair"/>
    <property type="evidence" value="ECO:0007669"/>
    <property type="project" value="InterPro"/>
</dbReference>
<dbReference type="InterPro" id="IPR026126">
    <property type="entry name" value="BABAM1"/>
</dbReference>
<comment type="subcellular location">
    <subcellularLocation>
        <location evidence="1">Nucleus</location>
    </subcellularLocation>
</comment>
<organism evidence="6 7">
    <name type="scientific">Brassicogethes aeneus</name>
    <name type="common">Rape pollen beetle</name>
    <name type="synonym">Meligethes aeneus</name>
    <dbReference type="NCBI Taxonomy" id="1431903"/>
    <lineage>
        <taxon>Eukaryota</taxon>
        <taxon>Metazoa</taxon>
        <taxon>Ecdysozoa</taxon>
        <taxon>Arthropoda</taxon>
        <taxon>Hexapoda</taxon>
        <taxon>Insecta</taxon>
        <taxon>Pterygota</taxon>
        <taxon>Neoptera</taxon>
        <taxon>Endopterygota</taxon>
        <taxon>Coleoptera</taxon>
        <taxon>Polyphaga</taxon>
        <taxon>Cucujiformia</taxon>
        <taxon>Nitidulidae</taxon>
        <taxon>Meligethinae</taxon>
        <taxon>Brassicogethes</taxon>
    </lineage>
</organism>
<proteinExistence type="predicted"/>
<dbReference type="EMBL" id="OV121139">
    <property type="protein sequence ID" value="CAH0562171.1"/>
    <property type="molecule type" value="Genomic_DNA"/>
</dbReference>
<name>A0A9P0BF10_BRAAE</name>
<dbReference type="GO" id="GO:0007095">
    <property type="term" value="P:mitotic G2 DNA damage checkpoint signaling"/>
    <property type="evidence" value="ECO:0007669"/>
    <property type="project" value="TreeGrafter"/>
</dbReference>
<keyword evidence="3" id="KW-0227">DNA damage</keyword>
<protein>
    <submittedName>
        <fullName evidence="6">Uncharacterized protein</fullName>
    </submittedName>
</protein>
<gene>
    <name evidence="6" type="ORF">MELIAE_LOCUS11369</name>
</gene>
<keyword evidence="5" id="KW-0539">Nucleus</keyword>
<reference evidence="6" key="1">
    <citation type="submission" date="2021-12" db="EMBL/GenBank/DDBJ databases">
        <authorList>
            <person name="King R."/>
        </authorList>
    </citation>
    <scope>NUCLEOTIDE SEQUENCE</scope>
</reference>
<dbReference type="PANTHER" id="PTHR15660:SF1">
    <property type="entry name" value="BRISC AND BRCA1-A COMPLEX MEMBER 1"/>
    <property type="match status" value="1"/>
</dbReference>
<evidence type="ECO:0000256" key="1">
    <source>
        <dbReference type="ARBA" id="ARBA00004123"/>
    </source>
</evidence>
<dbReference type="OrthoDB" id="547311at2759"/>
<sequence>MSQPNERIIPIKIEGRENTTDLDNLEEASSLSPNIEIASISHNENNNSQVEKSKFTDIFNKKNINDIKEFKPKMSYSQITKKCDNETLKRNSNENNLRLLREDAITKYNIKTLSQVLIKEDEHFKKYMHFKGQFKNEIEILSSFDKPYVWEKVVFIIDCGEDENVTPFNINNRNLSALEAIKLRICMYVNQKKNLSQERLHEFGIIVMTTHSAFWYLNFTKNTDLVKNKIWDLESFPVEDIFNFDSVFELLQEIPQPNHHESPNNDTPIYILHPIIFYNRSYTIPMFDNCHKGYLENSHIALDIIMSHENKGTDNRVDDICQVFKLMQKINKQNIFVPIGRSYKKFVSASYSILGHPMKRGLQVIKD</sequence>
<evidence type="ECO:0000256" key="2">
    <source>
        <dbReference type="ARBA" id="ARBA00022490"/>
    </source>
</evidence>
<dbReference type="CDD" id="cd21502">
    <property type="entry name" value="vWA_BABAM1"/>
    <property type="match status" value="1"/>
</dbReference>
<accession>A0A9P0BF10</accession>
<evidence type="ECO:0000256" key="3">
    <source>
        <dbReference type="ARBA" id="ARBA00022763"/>
    </source>
</evidence>
<dbReference type="GO" id="GO:0070552">
    <property type="term" value="C:BRISC complex"/>
    <property type="evidence" value="ECO:0007669"/>
    <property type="project" value="InterPro"/>
</dbReference>
<evidence type="ECO:0000313" key="6">
    <source>
        <dbReference type="EMBL" id="CAH0562171.1"/>
    </source>
</evidence>
<dbReference type="GO" id="GO:0070531">
    <property type="term" value="C:BRCA1-A complex"/>
    <property type="evidence" value="ECO:0007669"/>
    <property type="project" value="InterPro"/>
</dbReference>
<evidence type="ECO:0000313" key="7">
    <source>
        <dbReference type="Proteomes" id="UP001154078"/>
    </source>
</evidence>
<keyword evidence="7" id="KW-1185">Reference proteome</keyword>
<dbReference type="Proteomes" id="UP001154078">
    <property type="component" value="Chromosome 8"/>
</dbReference>
<evidence type="ECO:0000256" key="4">
    <source>
        <dbReference type="ARBA" id="ARBA00023204"/>
    </source>
</evidence>
<dbReference type="PANTHER" id="PTHR15660">
    <property type="entry name" value="BRISC AND BRCA1-A COMPLEX MEMBER 1"/>
    <property type="match status" value="1"/>
</dbReference>
<dbReference type="GO" id="GO:0006302">
    <property type="term" value="P:double-strand break repair"/>
    <property type="evidence" value="ECO:0007669"/>
    <property type="project" value="TreeGrafter"/>
</dbReference>